<dbReference type="CDD" id="cd18186">
    <property type="entry name" value="BTB_POZ_ZBTB_KLHL-like"/>
    <property type="match status" value="1"/>
</dbReference>
<dbReference type="PROSITE" id="PS50097">
    <property type="entry name" value="BTB"/>
    <property type="match status" value="1"/>
</dbReference>
<dbReference type="InterPro" id="IPR006652">
    <property type="entry name" value="Kelch_1"/>
</dbReference>
<evidence type="ECO:0000313" key="5">
    <source>
        <dbReference type="EMBL" id="KAK6625714.1"/>
    </source>
</evidence>
<proteinExistence type="predicted"/>
<dbReference type="InterPro" id="IPR011333">
    <property type="entry name" value="SKP1/BTB/POZ_sf"/>
</dbReference>
<evidence type="ECO:0000313" key="6">
    <source>
        <dbReference type="Proteomes" id="UP001372834"/>
    </source>
</evidence>
<name>A0AAN8NXP1_POLSC</name>
<accession>A0AAN8NXP1</accession>
<dbReference type="Gene3D" id="3.30.710.10">
    <property type="entry name" value="Potassium Channel Kv1.1, Chain A"/>
    <property type="match status" value="1"/>
</dbReference>
<dbReference type="InterPro" id="IPR011705">
    <property type="entry name" value="BACK"/>
</dbReference>
<dbReference type="Pfam" id="PF00651">
    <property type="entry name" value="BTB"/>
    <property type="match status" value="1"/>
</dbReference>
<dbReference type="Pfam" id="PF07707">
    <property type="entry name" value="BACK"/>
    <property type="match status" value="1"/>
</dbReference>
<dbReference type="Gene3D" id="1.25.40.420">
    <property type="match status" value="1"/>
</dbReference>
<evidence type="ECO:0000256" key="1">
    <source>
        <dbReference type="ARBA" id="ARBA00022441"/>
    </source>
</evidence>
<evidence type="ECO:0000256" key="3">
    <source>
        <dbReference type="SAM" id="MobiDB-lite"/>
    </source>
</evidence>
<dbReference type="GO" id="GO:0003779">
    <property type="term" value="F:actin binding"/>
    <property type="evidence" value="ECO:0007669"/>
    <property type="project" value="UniProtKB-KW"/>
</dbReference>
<feature type="domain" description="BTB" evidence="4">
    <location>
        <begin position="345"/>
        <end position="398"/>
    </location>
</feature>
<dbReference type="EMBL" id="JAWJWE010000037">
    <property type="protein sequence ID" value="KAK6625714.1"/>
    <property type="molecule type" value="Genomic_DNA"/>
</dbReference>
<dbReference type="Gene3D" id="2.120.10.80">
    <property type="entry name" value="Kelch-type beta propeller"/>
    <property type="match status" value="2"/>
</dbReference>
<feature type="compositionally biased region" description="Polar residues" evidence="3">
    <location>
        <begin position="654"/>
        <end position="664"/>
    </location>
</feature>
<dbReference type="SMART" id="SM00612">
    <property type="entry name" value="Kelch"/>
    <property type="match status" value="6"/>
</dbReference>
<evidence type="ECO:0000259" key="4">
    <source>
        <dbReference type="PROSITE" id="PS50097"/>
    </source>
</evidence>
<dbReference type="PROSITE" id="PS50096">
    <property type="entry name" value="IQ"/>
    <property type="match status" value="1"/>
</dbReference>
<dbReference type="InterPro" id="IPR000210">
    <property type="entry name" value="BTB/POZ_dom"/>
</dbReference>
<keyword evidence="1" id="KW-0880">Kelch repeat</keyword>
<dbReference type="AlphaFoldDB" id="A0AAN8NXP1"/>
<dbReference type="SMART" id="SM00875">
    <property type="entry name" value="BACK"/>
    <property type="match status" value="1"/>
</dbReference>
<protein>
    <recommendedName>
        <fullName evidence="4">BTB domain-containing protein</fullName>
    </recommendedName>
</protein>
<dbReference type="InterPro" id="IPR015915">
    <property type="entry name" value="Kelch-typ_b-propeller"/>
</dbReference>
<dbReference type="PANTHER" id="PTHR22667">
    <property type="entry name" value="AT01380P-RELATED"/>
    <property type="match status" value="1"/>
</dbReference>
<dbReference type="PANTHER" id="PTHR22667:SF0">
    <property type="entry name" value="AT01380P-RELATED"/>
    <property type="match status" value="1"/>
</dbReference>
<reference evidence="5 6" key="1">
    <citation type="submission" date="2023-10" db="EMBL/GenBank/DDBJ databases">
        <title>Genomes of two closely related lineages of the louse Polyplax serrata with different host specificities.</title>
        <authorList>
            <person name="Martinu J."/>
            <person name="Tarabai H."/>
            <person name="Stefka J."/>
            <person name="Hypsa V."/>
        </authorList>
    </citation>
    <scope>NUCLEOTIDE SEQUENCE [LARGE SCALE GENOMIC DNA]</scope>
    <source>
        <strain evidence="5">HR10_N</strain>
    </source>
</reference>
<dbReference type="SMART" id="SM00225">
    <property type="entry name" value="BTB"/>
    <property type="match status" value="1"/>
</dbReference>
<feature type="region of interest" description="Disordered" evidence="3">
    <location>
        <begin position="635"/>
        <end position="695"/>
    </location>
</feature>
<gene>
    <name evidence="5" type="ORF">RUM43_006013</name>
</gene>
<sequence length="1213" mass="137503">MRKNSAQLNNSILHCSCPFCRSEAEIQVQARNQAEKYVKLSNIRKFRSSEIVNTNFQSVNIEILDPHRQHKLKHKTHPVEVIFEGRTSPLSVFDARSEHSLHSAAAAGKNFYGIWQKCHDSNARMPWSMANCYPSNQQDLEVANQDEEVKEQSFDSRVFPFQSTPSGNLKVVPQQVVFESKKVSVLVADPRHTRVNVKAELAKQQNLTGAIPQIFPESDSKIMETDAKKHQILSALSLMGGEGRGAALNDILPGMPSALTMNAQNKLKTSNQINDVLSTFVMSEGNDERDDGRSVESEEAPKPELNLIKLGFTSSVPIDWNKLKLPQKTNLYKHMHYRITNYVNPDCLVQIEDVQFNCHLLVLQCYSAYFNEKTSKEVVKLPSENVSPKAFELIYEWMTYVHGDSYTILKRDNILEVFLAAQFLGIKELEEQCWAFVDCEDLFVEDTAFILYLEAKKYGISAIMELMIPRIMKFFLTLVSSKDFLELQLDEVFVLLSSNYISVHSEIEVFMSAVRWLWHDWKERKECLEQVMSCVRFGLIAPWQLVDIRRNPENPEFLEITSHPGVQQMIDNGLAYAIIKYWYGNQTGDYYHWIDLLGLSEPPSRNWAGEEKNYVTYREFLHDLEQYRKELYNEKEKVRAKRESQASKVKRGSDQSGLTTSPRDSLQPPQPERRISSRKHTSSISGKSARVENALGETMRSEIIKQYVENTTRDCTSSFTTGFSQPPPTIWNVNTILKQPEVLHQKQWFSRLDVISEGSKRSGQSRIPLAYSSVSNPLQQRTEPVTLTVPNPGLSTSPGMACNEILSLSRSCRNQTKMSRVTAATVIQRAFRKHRMKKLAKIKAQAMEASTQAKNKKETLNSVSAVINQEKSKYSAKVHRSLAPKDYLREGSLFFAERESVLVFGGIDPHSKYGDGRNTGRNIFRYNSECNQWDLVGELPQPRHHHAVAFLKGKVYLAGGTDPRDDEKGKTIVVGTVWSFDPVTRAWYKEKEMSTPRKNFGLAVMNGKLLAIGGQDKDGRILSSVERYDPTTGNWEYIAKLNTERTGAAATKYNDTVWVAGGMTTSRKTPLTSTVESYDPKHNIWVEQSALRFPRCFGCLFAMNETLYYIGGAGRASEKERTTSSCNAIDLWNSKDEEWKLHFAMSIPRHGHAVAYLGTQILIIGGVTTAYLRALTDVECFCCERRTWVKGLSVLPVPLSGHGAVTLPPASLL</sequence>
<dbReference type="Proteomes" id="UP001372834">
    <property type="component" value="Unassembled WGS sequence"/>
</dbReference>
<organism evidence="5 6">
    <name type="scientific">Polyplax serrata</name>
    <name type="common">Common mouse louse</name>
    <dbReference type="NCBI Taxonomy" id="468196"/>
    <lineage>
        <taxon>Eukaryota</taxon>
        <taxon>Metazoa</taxon>
        <taxon>Ecdysozoa</taxon>
        <taxon>Arthropoda</taxon>
        <taxon>Hexapoda</taxon>
        <taxon>Insecta</taxon>
        <taxon>Pterygota</taxon>
        <taxon>Neoptera</taxon>
        <taxon>Paraneoptera</taxon>
        <taxon>Psocodea</taxon>
        <taxon>Troctomorpha</taxon>
        <taxon>Phthiraptera</taxon>
        <taxon>Anoplura</taxon>
        <taxon>Polyplacidae</taxon>
        <taxon>Polyplax</taxon>
    </lineage>
</organism>
<dbReference type="SUPFAM" id="SSF54695">
    <property type="entry name" value="POZ domain"/>
    <property type="match status" value="1"/>
</dbReference>
<comment type="caution">
    <text evidence="5">The sequence shown here is derived from an EMBL/GenBank/DDBJ whole genome shotgun (WGS) entry which is preliminary data.</text>
</comment>
<dbReference type="SUPFAM" id="SSF117281">
    <property type="entry name" value="Kelch motif"/>
    <property type="match status" value="1"/>
</dbReference>
<feature type="compositionally biased region" description="Basic and acidic residues" evidence="3">
    <location>
        <begin position="635"/>
        <end position="645"/>
    </location>
</feature>
<dbReference type="InterPro" id="IPR056737">
    <property type="entry name" value="Beta-prop_ATRN-MKLN-like"/>
</dbReference>
<evidence type="ECO:0000256" key="2">
    <source>
        <dbReference type="ARBA" id="ARBA00022737"/>
    </source>
</evidence>
<keyword evidence="2" id="KW-0677">Repeat</keyword>
<dbReference type="Pfam" id="PF24981">
    <property type="entry name" value="Beta-prop_ATRN-LZTR1"/>
    <property type="match status" value="1"/>
</dbReference>